<sequence>MLERKSLRLVGEQGESRIFSRGMSRRKRNKVRKKKEKKKKKKHQKKKKKKKSGEVERSTQQCNPIAAINCSSVDRRSSILECISRANQPPRVSGRRVESRTTLSSPPSNPSPTPLSPTKVTQMQDADDRPRTLIPFVPKGMKNPMYIVNHRVIISDHTLESHEATTKSLGFDVKGRLVAFISIDSPLRNPGF</sequence>
<keyword evidence="3" id="KW-1185">Reference proteome</keyword>
<dbReference type="Proteomes" id="UP000600918">
    <property type="component" value="Unassembled WGS sequence"/>
</dbReference>
<organism evidence="2 3">
    <name type="scientific">Vespula pensylvanica</name>
    <name type="common">Western yellow jacket</name>
    <name type="synonym">Wasp</name>
    <dbReference type="NCBI Taxonomy" id="30213"/>
    <lineage>
        <taxon>Eukaryota</taxon>
        <taxon>Metazoa</taxon>
        <taxon>Ecdysozoa</taxon>
        <taxon>Arthropoda</taxon>
        <taxon>Hexapoda</taxon>
        <taxon>Insecta</taxon>
        <taxon>Pterygota</taxon>
        <taxon>Neoptera</taxon>
        <taxon>Endopterygota</taxon>
        <taxon>Hymenoptera</taxon>
        <taxon>Apocrita</taxon>
        <taxon>Aculeata</taxon>
        <taxon>Vespoidea</taxon>
        <taxon>Vespidae</taxon>
        <taxon>Vespinae</taxon>
        <taxon>Vespula</taxon>
    </lineage>
</organism>
<feature type="region of interest" description="Disordered" evidence="1">
    <location>
        <begin position="1"/>
        <end position="60"/>
    </location>
</feature>
<evidence type="ECO:0000256" key="1">
    <source>
        <dbReference type="SAM" id="MobiDB-lite"/>
    </source>
</evidence>
<proteinExistence type="predicted"/>
<accession>A0A834JYR4</accession>
<feature type="compositionally biased region" description="Basic residues" evidence="1">
    <location>
        <begin position="23"/>
        <end position="51"/>
    </location>
</feature>
<evidence type="ECO:0000313" key="2">
    <source>
        <dbReference type="EMBL" id="KAF7396891.1"/>
    </source>
</evidence>
<dbReference type="AlphaFoldDB" id="A0A834JYR4"/>
<evidence type="ECO:0000313" key="3">
    <source>
        <dbReference type="Proteomes" id="UP000600918"/>
    </source>
</evidence>
<feature type="region of interest" description="Disordered" evidence="1">
    <location>
        <begin position="87"/>
        <end position="137"/>
    </location>
</feature>
<reference evidence="2" key="1">
    <citation type="journal article" date="2020" name="G3 (Bethesda)">
        <title>High-Quality Assemblies for Three Invasive Social Wasps from the &lt;i&gt;Vespula&lt;/i&gt; Genus.</title>
        <authorList>
            <person name="Harrop T.W.R."/>
            <person name="Guhlin J."/>
            <person name="McLaughlin G.M."/>
            <person name="Permina E."/>
            <person name="Stockwell P."/>
            <person name="Gilligan J."/>
            <person name="Le Lec M.F."/>
            <person name="Gruber M.A.M."/>
            <person name="Quinn O."/>
            <person name="Lovegrove M."/>
            <person name="Duncan E.J."/>
            <person name="Remnant E.J."/>
            <person name="Van Eeckhoven J."/>
            <person name="Graham B."/>
            <person name="Knapp R.A."/>
            <person name="Langford K.W."/>
            <person name="Kronenberg Z."/>
            <person name="Press M.O."/>
            <person name="Eacker S.M."/>
            <person name="Wilson-Rankin E.E."/>
            <person name="Purcell J."/>
            <person name="Lester P.J."/>
            <person name="Dearden P.K."/>
        </authorList>
    </citation>
    <scope>NUCLEOTIDE SEQUENCE</scope>
    <source>
        <strain evidence="2">Volc-1</strain>
    </source>
</reference>
<name>A0A834JYR4_VESPE</name>
<gene>
    <name evidence="2" type="ORF">H0235_016428</name>
</gene>
<protein>
    <submittedName>
        <fullName evidence="2">Uncharacterized protein</fullName>
    </submittedName>
</protein>
<comment type="caution">
    <text evidence="2">The sequence shown here is derived from an EMBL/GenBank/DDBJ whole genome shotgun (WGS) entry which is preliminary data.</text>
</comment>
<dbReference type="EMBL" id="JACSDY010000020">
    <property type="protein sequence ID" value="KAF7396891.1"/>
    <property type="molecule type" value="Genomic_DNA"/>
</dbReference>